<dbReference type="NCBIfam" id="NF005699">
    <property type="entry name" value="PRK07509.1"/>
    <property type="match status" value="1"/>
</dbReference>
<dbReference type="Pfam" id="PF00378">
    <property type="entry name" value="ECH_1"/>
    <property type="match status" value="1"/>
</dbReference>
<dbReference type="Gene3D" id="1.10.12.10">
    <property type="entry name" value="Lyase 2-enoyl-coa Hydratase, Chain A, domain 2"/>
    <property type="match status" value="1"/>
</dbReference>
<dbReference type="Proteomes" id="UP001501565">
    <property type="component" value="Unassembled WGS sequence"/>
</dbReference>
<comment type="caution">
    <text evidence="6">The sequence shown here is derived from an EMBL/GenBank/DDBJ whole genome shotgun (WGS) entry which is preliminary data.</text>
</comment>
<keyword evidence="7" id="KW-1185">Reference proteome</keyword>
<dbReference type="PANTHER" id="PTHR43149">
    <property type="entry name" value="ENOYL-COA HYDRATASE"/>
    <property type="match status" value="1"/>
</dbReference>
<comment type="similarity">
    <text evidence="2">Belongs to the enoyl-CoA hydratase/isomerase family.</text>
</comment>
<comment type="pathway">
    <text evidence="1">Lipid metabolism; fatty acid beta-oxidation.</text>
</comment>
<evidence type="ECO:0000256" key="4">
    <source>
        <dbReference type="ARBA" id="ARBA00023098"/>
    </source>
</evidence>
<dbReference type="EMBL" id="BAABBN010000015">
    <property type="protein sequence ID" value="GAA3939966.1"/>
    <property type="molecule type" value="Genomic_DNA"/>
</dbReference>
<dbReference type="Gene3D" id="3.90.226.10">
    <property type="entry name" value="2-enoyl-CoA Hydratase, Chain A, domain 1"/>
    <property type="match status" value="1"/>
</dbReference>
<evidence type="ECO:0000256" key="5">
    <source>
        <dbReference type="ARBA" id="ARBA00023235"/>
    </source>
</evidence>
<organism evidence="6 7">
    <name type="scientific">Litoribacillus peritrichatus</name>
    <dbReference type="NCBI Taxonomy" id="718191"/>
    <lineage>
        <taxon>Bacteria</taxon>
        <taxon>Pseudomonadati</taxon>
        <taxon>Pseudomonadota</taxon>
        <taxon>Gammaproteobacteria</taxon>
        <taxon>Oceanospirillales</taxon>
        <taxon>Oceanospirillaceae</taxon>
        <taxon>Litoribacillus</taxon>
    </lineage>
</organism>
<dbReference type="InterPro" id="IPR045002">
    <property type="entry name" value="Ech1-like"/>
</dbReference>
<protein>
    <submittedName>
        <fullName evidence="6">Crotonase/enoyl-CoA hydratase family protein</fullName>
    </submittedName>
</protein>
<sequence>MATSATSNDQRVLFNVKDNIAYVSLNRPEKHNGLDLDVFKQLIDTAKKITKDKSIRAVILTGEGDSFCAGLDFKAVSKKPSMIPQLFLKMPWTQWNDFQKVALIWRNIPVPVITAIKGNCFGGGLQIALGSDYRIARPDASLSVMEIKWGLIPDMSGTVTLTTLTRYDIAQELTMTGRQFSGQEAYDFGIVSKLSDDPLAEATELAKTIAEKSPDAIAATKFLFRKTWKANPVTALLWERWTQMRLLGRKNQRIAMKNGLSGKKDPFIDRSSF</sequence>
<reference evidence="7" key="1">
    <citation type="journal article" date="2019" name="Int. J. Syst. Evol. Microbiol.">
        <title>The Global Catalogue of Microorganisms (GCM) 10K type strain sequencing project: providing services to taxonomists for standard genome sequencing and annotation.</title>
        <authorList>
            <consortium name="The Broad Institute Genomics Platform"/>
            <consortium name="The Broad Institute Genome Sequencing Center for Infectious Disease"/>
            <person name="Wu L."/>
            <person name="Ma J."/>
        </authorList>
    </citation>
    <scope>NUCLEOTIDE SEQUENCE [LARGE SCALE GENOMIC DNA]</scope>
    <source>
        <strain evidence="7">JCM 17551</strain>
    </source>
</reference>
<proteinExistence type="inferred from homology"/>
<evidence type="ECO:0000313" key="6">
    <source>
        <dbReference type="EMBL" id="GAA3939966.1"/>
    </source>
</evidence>
<gene>
    <name evidence="6" type="ORF">GCM10022277_39940</name>
</gene>
<evidence type="ECO:0000256" key="1">
    <source>
        <dbReference type="ARBA" id="ARBA00005005"/>
    </source>
</evidence>
<dbReference type="PANTHER" id="PTHR43149:SF1">
    <property type="entry name" value="DELTA(3,5)-DELTA(2,4)-DIENOYL-COA ISOMERASE, MITOCHONDRIAL"/>
    <property type="match status" value="1"/>
</dbReference>
<evidence type="ECO:0000256" key="2">
    <source>
        <dbReference type="ARBA" id="ARBA00005254"/>
    </source>
</evidence>
<keyword evidence="5" id="KW-0413">Isomerase</keyword>
<accession>A0ABP7NAB3</accession>
<keyword evidence="3" id="KW-0276">Fatty acid metabolism</keyword>
<dbReference type="RefSeq" id="WP_344800413.1">
    <property type="nucleotide sequence ID" value="NZ_BAABBN010000015.1"/>
</dbReference>
<keyword evidence="4" id="KW-0443">Lipid metabolism</keyword>
<evidence type="ECO:0000256" key="3">
    <source>
        <dbReference type="ARBA" id="ARBA00022832"/>
    </source>
</evidence>
<name>A0ABP7NAB3_9GAMM</name>
<dbReference type="InterPro" id="IPR001753">
    <property type="entry name" value="Enoyl-CoA_hydra/iso"/>
</dbReference>
<dbReference type="InterPro" id="IPR029045">
    <property type="entry name" value="ClpP/crotonase-like_dom_sf"/>
</dbReference>
<evidence type="ECO:0000313" key="7">
    <source>
        <dbReference type="Proteomes" id="UP001501565"/>
    </source>
</evidence>
<dbReference type="SUPFAM" id="SSF52096">
    <property type="entry name" value="ClpP/crotonase"/>
    <property type="match status" value="1"/>
</dbReference>
<dbReference type="CDD" id="cd06558">
    <property type="entry name" value="crotonase-like"/>
    <property type="match status" value="1"/>
</dbReference>
<dbReference type="InterPro" id="IPR014748">
    <property type="entry name" value="Enoyl-CoA_hydra_C"/>
</dbReference>